<organism evidence="1 2">
    <name type="scientific">Trichinella nativa</name>
    <dbReference type="NCBI Taxonomy" id="6335"/>
    <lineage>
        <taxon>Eukaryota</taxon>
        <taxon>Metazoa</taxon>
        <taxon>Ecdysozoa</taxon>
        <taxon>Nematoda</taxon>
        <taxon>Enoplea</taxon>
        <taxon>Dorylaimia</taxon>
        <taxon>Trichinellida</taxon>
        <taxon>Trichinellidae</taxon>
        <taxon>Trichinella</taxon>
    </lineage>
</organism>
<comment type="caution">
    <text evidence="1">The sequence shown here is derived from an EMBL/GenBank/DDBJ whole genome shotgun (WGS) entry which is preliminary data.</text>
</comment>
<dbReference type="AlphaFoldDB" id="A0A0V1KL26"/>
<name>A0A0V1KL26_9BILA</name>
<protein>
    <submittedName>
        <fullName evidence="1">Uncharacterized protein</fullName>
    </submittedName>
</protein>
<gene>
    <name evidence="1" type="ORF">T02_859</name>
</gene>
<sequence>MKHDSLTKSEYQWKSQNGCTHYCKSVQSFFCHSSPEIAFKIFHCIKLHSALAEAISITKSNAKSAMLAANHVC</sequence>
<evidence type="ECO:0000313" key="2">
    <source>
        <dbReference type="Proteomes" id="UP000054721"/>
    </source>
</evidence>
<accession>A0A0V1KL26</accession>
<evidence type="ECO:0000313" key="1">
    <source>
        <dbReference type="EMBL" id="KRZ48008.1"/>
    </source>
</evidence>
<proteinExistence type="predicted"/>
<dbReference type="Proteomes" id="UP000054721">
    <property type="component" value="Unassembled WGS sequence"/>
</dbReference>
<reference evidence="1 2" key="1">
    <citation type="submission" date="2015-05" db="EMBL/GenBank/DDBJ databases">
        <title>Evolution of Trichinella species and genotypes.</title>
        <authorList>
            <person name="Korhonen P.K."/>
            <person name="Edoardo P."/>
            <person name="Giuseppe L.R."/>
            <person name="Gasser R.B."/>
        </authorList>
    </citation>
    <scope>NUCLEOTIDE SEQUENCE [LARGE SCALE GENOMIC DNA]</scope>
    <source>
        <strain evidence="1">ISS10</strain>
    </source>
</reference>
<dbReference type="EMBL" id="JYDW01000492">
    <property type="protein sequence ID" value="KRZ48008.1"/>
    <property type="molecule type" value="Genomic_DNA"/>
</dbReference>
<keyword evidence="2" id="KW-1185">Reference proteome</keyword>